<proteinExistence type="predicted"/>
<accession>A0ABW4VE04</accession>
<dbReference type="PANTHER" id="PTHR43433:SF5">
    <property type="entry name" value="AB HYDROLASE-1 DOMAIN-CONTAINING PROTEIN"/>
    <property type="match status" value="1"/>
</dbReference>
<dbReference type="EMBL" id="JBHUHF010000001">
    <property type="protein sequence ID" value="MFD2028785.1"/>
    <property type="molecule type" value="Genomic_DNA"/>
</dbReference>
<dbReference type="RefSeq" id="WP_377200448.1">
    <property type="nucleotide sequence ID" value="NZ_JBHUHF010000001.1"/>
</dbReference>
<reference evidence="3" key="1">
    <citation type="journal article" date="2019" name="Int. J. Syst. Evol. Microbiol.">
        <title>The Global Catalogue of Microorganisms (GCM) 10K type strain sequencing project: providing services to taxonomists for standard genome sequencing and annotation.</title>
        <authorList>
            <consortium name="The Broad Institute Genomics Platform"/>
            <consortium name="The Broad Institute Genome Sequencing Center for Infectious Disease"/>
            <person name="Wu L."/>
            <person name="Ma J."/>
        </authorList>
    </citation>
    <scope>NUCLEOTIDE SEQUENCE [LARGE SCALE GENOMIC DNA]</scope>
    <source>
        <strain evidence="3">CCM 7043</strain>
    </source>
</reference>
<evidence type="ECO:0000313" key="3">
    <source>
        <dbReference type="Proteomes" id="UP001597338"/>
    </source>
</evidence>
<evidence type="ECO:0000313" key="2">
    <source>
        <dbReference type="EMBL" id="MFD2028785.1"/>
    </source>
</evidence>
<dbReference type="SUPFAM" id="SSF53474">
    <property type="entry name" value="alpha/beta-Hydrolases"/>
    <property type="match status" value="1"/>
</dbReference>
<keyword evidence="3" id="KW-1185">Reference proteome</keyword>
<feature type="domain" description="AB hydrolase-1" evidence="1">
    <location>
        <begin position="32"/>
        <end position="279"/>
    </location>
</feature>
<dbReference type="Proteomes" id="UP001597338">
    <property type="component" value="Unassembled WGS sequence"/>
</dbReference>
<sequence length="306" mass="32481">MTDRAAWSPTAYARNGDVRIAYDRFGQGGDTPLLLLMGLAISRFWWPDGLCQALADQGFDVLRSDQRDAGESTRFGRAARRGPWAGLLGTRRAPYTAEDVVDDAAAVLDAAGLDRAVVLGHSLGGVVAQRFALRHPERVVGLVSCDAPPSDAAGLAALRYLRPGLLARLATKRFPDGREGDVAASLAVAKGMASPANPCDERAARARIESGLDRGPRDMQGLGRQLRATWHGPSLRDVDVPTLVLHGADDPLIRTSAARVVARRVPGAKLVLLPGVGHDLPGVTWTTIAGEVRRLVADGVLSEAVE</sequence>
<dbReference type="PANTHER" id="PTHR43433">
    <property type="entry name" value="HYDROLASE, ALPHA/BETA FOLD FAMILY PROTEIN"/>
    <property type="match status" value="1"/>
</dbReference>
<dbReference type="InterPro" id="IPR029058">
    <property type="entry name" value="AB_hydrolase_fold"/>
</dbReference>
<organism evidence="2 3">
    <name type="scientific">Promicromonospora aerolata</name>
    <dbReference type="NCBI Taxonomy" id="195749"/>
    <lineage>
        <taxon>Bacteria</taxon>
        <taxon>Bacillati</taxon>
        <taxon>Actinomycetota</taxon>
        <taxon>Actinomycetes</taxon>
        <taxon>Micrococcales</taxon>
        <taxon>Promicromonosporaceae</taxon>
        <taxon>Promicromonospora</taxon>
    </lineage>
</organism>
<comment type="caution">
    <text evidence="2">The sequence shown here is derived from an EMBL/GenBank/DDBJ whole genome shotgun (WGS) entry which is preliminary data.</text>
</comment>
<protein>
    <submittedName>
        <fullName evidence="2">Alpha/beta fold hydrolase</fullName>
    </submittedName>
</protein>
<evidence type="ECO:0000259" key="1">
    <source>
        <dbReference type="Pfam" id="PF00561"/>
    </source>
</evidence>
<keyword evidence="2" id="KW-0378">Hydrolase</keyword>
<dbReference type="Pfam" id="PF00561">
    <property type="entry name" value="Abhydrolase_1"/>
    <property type="match status" value="1"/>
</dbReference>
<dbReference type="GO" id="GO:0016787">
    <property type="term" value="F:hydrolase activity"/>
    <property type="evidence" value="ECO:0007669"/>
    <property type="project" value="UniProtKB-KW"/>
</dbReference>
<gene>
    <name evidence="2" type="ORF">ACFSL2_25085</name>
</gene>
<dbReference type="InterPro" id="IPR050471">
    <property type="entry name" value="AB_hydrolase"/>
</dbReference>
<dbReference type="Gene3D" id="3.40.50.1820">
    <property type="entry name" value="alpha/beta hydrolase"/>
    <property type="match status" value="1"/>
</dbReference>
<name>A0ABW4VE04_9MICO</name>
<dbReference type="InterPro" id="IPR000073">
    <property type="entry name" value="AB_hydrolase_1"/>
</dbReference>